<evidence type="ECO:0000313" key="2">
    <source>
        <dbReference type="EMBL" id="KAK6764519.1"/>
    </source>
</evidence>
<name>A0ABR1EPC3_NECAM</name>
<accession>A0ABR1EPC3</accession>
<dbReference type="PANTHER" id="PTHR47331">
    <property type="entry name" value="PHD-TYPE DOMAIN-CONTAINING PROTEIN"/>
    <property type="match status" value="1"/>
</dbReference>
<evidence type="ECO:0000259" key="1">
    <source>
        <dbReference type="PROSITE" id="PS50994"/>
    </source>
</evidence>
<dbReference type="Gene3D" id="3.30.420.10">
    <property type="entry name" value="Ribonuclease H-like superfamily/Ribonuclease H"/>
    <property type="match status" value="1"/>
</dbReference>
<dbReference type="InterPro" id="IPR040676">
    <property type="entry name" value="DUF5641"/>
</dbReference>
<dbReference type="EMBL" id="JAVFWL010000006">
    <property type="protein sequence ID" value="KAK6764519.1"/>
    <property type="molecule type" value="Genomic_DNA"/>
</dbReference>
<dbReference type="Pfam" id="PF18701">
    <property type="entry name" value="DUF5641"/>
    <property type="match status" value="1"/>
</dbReference>
<dbReference type="PROSITE" id="PS50994">
    <property type="entry name" value="INTEGRASE"/>
    <property type="match status" value="1"/>
</dbReference>
<evidence type="ECO:0000313" key="3">
    <source>
        <dbReference type="Proteomes" id="UP001303046"/>
    </source>
</evidence>
<organism evidence="2 3">
    <name type="scientific">Necator americanus</name>
    <name type="common">Human hookworm</name>
    <dbReference type="NCBI Taxonomy" id="51031"/>
    <lineage>
        <taxon>Eukaryota</taxon>
        <taxon>Metazoa</taxon>
        <taxon>Ecdysozoa</taxon>
        <taxon>Nematoda</taxon>
        <taxon>Chromadorea</taxon>
        <taxon>Rhabditida</taxon>
        <taxon>Rhabditina</taxon>
        <taxon>Rhabditomorpha</taxon>
        <taxon>Strongyloidea</taxon>
        <taxon>Ancylostomatidae</taxon>
        <taxon>Bunostominae</taxon>
        <taxon>Necator</taxon>
    </lineage>
</organism>
<proteinExistence type="predicted"/>
<dbReference type="InterPro" id="IPR036397">
    <property type="entry name" value="RNaseH_sf"/>
</dbReference>
<dbReference type="Proteomes" id="UP001303046">
    <property type="component" value="Unassembled WGS sequence"/>
</dbReference>
<keyword evidence="3" id="KW-1185">Reference proteome</keyword>
<dbReference type="InterPro" id="IPR001584">
    <property type="entry name" value="Integrase_cat-core"/>
</dbReference>
<protein>
    <recommendedName>
        <fullName evidence="1">Integrase catalytic domain-containing protein</fullName>
    </recommendedName>
</protein>
<dbReference type="InterPro" id="IPR012337">
    <property type="entry name" value="RNaseH-like_sf"/>
</dbReference>
<reference evidence="2 3" key="1">
    <citation type="submission" date="2023-08" db="EMBL/GenBank/DDBJ databases">
        <title>A Necator americanus chromosomal reference genome.</title>
        <authorList>
            <person name="Ilik V."/>
            <person name="Petrzelkova K.J."/>
            <person name="Pardy F."/>
            <person name="Fuh T."/>
            <person name="Niatou-Singa F.S."/>
            <person name="Gouil Q."/>
            <person name="Baker L."/>
            <person name="Ritchie M.E."/>
            <person name="Jex A.R."/>
            <person name="Gazzola D."/>
            <person name="Li H."/>
            <person name="Toshio Fujiwara R."/>
            <person name="Zhan B."/>
            <person name="Aroian R.V."/>
            <person name="Pafco B."/>
            <person name="Schwarz E.M."/>
        </authorList>
    </citation>
    <scope>NUCLEOTIDE SEQUENCE [LARGE SCALE GENOMIC DNA]</scope>
    <source>
        <strain evidence="2 3">Aroian</strain>
        <tissue evidence="2">Whole animal</tissue>
    </source>
</reference>
<sequence>MSAEDFLNVLRRFFARRGIPSLIICDNAPTFSLSAEILGSVIKDSSLNDVLSNNTIERKNITPYAPWQGGFYERLIKSIKHALYKCIGRAKLSFDNLTTIITEIEATLNTRPLTYQESDCDVFTSIRPIDFIQKNIEVTCSFENIDSDNVDPEYHPSTELASLETRRQTVKALQSSIKITERFWNIWRDHSLSSLREHHRTRLSQHRTSTIVPRKGAVVLISDPVLPRNDWKMARITDTKSSDGVIREVELITSTRRKIRRPVNLVIPLELGDTDNGTYEEGKNGEVCEENANQDTRYDFRTRKNINYSENSLANTVSATSPGFSFSPKFSLLILTLLMLCFTSLSHPILESLSIECHKNGILVKNTNAADFEICIEDECKLYPKPSLRELVRFSPERTLHEHSVLLKRGNE</sequence>
<dbReference type="SUPFAM" id="SSF53098">
    <property type="entry name" value="Ribonuclease H-like"/>
    <property type="match status" value="1"/>
</dbReference>
<dbReference type="PANTHER" id="PTHR47331:SF2">
    <property type="match status" value="1"/>
</dbReference>
<feature type="domain" description="Integrase catalytic" evidence="1">
    <location>
        <begin position="1"/>
        <end position="136"/>
    </location>
</feature>
<gene>
    <name evidence="2" type="primary">Necator_chrX.g24897</name>
    <name evidence="2" type="ORF">RB195_024732</name>
</gene>
<comment type="caution">
    <text evidence="2">The sequence shown here is derived from an EMBL/GenBank/DDBJ whole genome shotgun (WGS) entry which is preliminary data.</text>
</comment>